<dbReference type="AlphaFoldDB" id="A0A2K3Q884"/>
<evidence type="ECO:0000313" key="7">
    <source>
        <dbReference type="EMBL" id="PNY23731.1"/>
    </source>
</evidence>
<dbReference type="InterPro" id="IPR011990">
    <property type="entry name" value="TPR-like_helical_dom_sf"/>
</dbReference>
<gene>
    <name evidence="7" type="ORF">TCAP_06329</name>
</gene>
<evidence type="ECO:0000256" key="1">
    <source>
        <dbReference type="ARBA" id="ARBA00006192"/>
    </source>
</evidence>
<dbReference type="EMBL" id="NRSZ01001054">
    <property type="protein sequence ID" value="PNY23731.1"/>
    <property type="molecule type" value="Genomic_DNA"/>
</dbReference>
<dbReference type="PANTHER" id="PTHR47447">
    <property type="entry name" value="OS03G0856100 PROTEIN"/>
    <property type="match status" value="1"/>
</dbReference>
<comment type="function">
    <text evidence="3">Regulates mitochondrial small subunit maturation by controlling 15S rRNA 5'-end processing. Localizes to the 5' precursor of the 15S rRNA in a position that is subsequently occupied by mS47 in the mature yeast mtSSU. Uses structure and sequence-specific RNA recognition, binding to a single-stranded region of the precursor and specifically recognizing bases -6 to -1. The exchange of Ccm1 for mS47 is coupled to the irreversible removal of precursor rRNA that is accompanied by conformational changes of the mitoribosomal proteins uS5m and mS26. These conformational changes signal completion of 5'-end rRNA processing through protection of the mature 5'-end of the 15S rRNA and stabilization of mS47. The removal of the 5' precursor together with the dissociation of Ccm1 may be catalyzed by the 5'-3' exoribonuclease Pet127. Involved in the specific removal of group I introns in mitochondrial encoded transcripts.</text>
</comment>
<evidence type="ECO:0000313" key="8">
    <source>
        <dbReference type="Proteomes" id="UP000236621"/>
    </source>
</evidence>
<dbReference type="STRING" id="45235.A0A2K3Q884"/>
<comment type="subunit">
    <text evidence="4">Binds to mitochondrial small subunit 15S rRNA.</text>
</comment>
<feature type="region of interest" description="Disordered" evidence="6">
    <location>
        <begin position="36"/>
        <end position="63"/>
    </location>
</feature>
<evidence type="ECO:0000256" key="6">
    <source>
        <dbReference type="SAM" id="MobiDB-lite"/>
    </source>
</evidence>
<evidence type="ECO:0000256" key="3">
    <source>
        <dbReference type="ARBA" id="ARBA00044493"/>
    </source>
</evidence>
<comment type="similarity">
    <text evidence="1">Belongs to the CCM1 family.</text>
</comment>
<evidence type="ECO:0000256" key="5">
    <source>
        <dbReference type="PROSITE-ProRule" id="PRU00708"/>
    </source>
</evidence>
<comment type="caution">
    <text evidence="7">The sequence shown here is derived from an EMBL/GenBank/DDBJ whole genome shotgun (WGS) entry which is preliminary data.</text>
</comment>
<accession>A0A2K3Q884</accession>
<sequence length="834" mass="94745">MPCRPLIFDLRSRSGPICRSCLYNIQRQAAQPWTAAYGSQAARRARSKPQPRTTNSTARRPSEPELRQYLQGIQDLQSAKKDEQDGAFSVRYFEQNDQRRTELPDERAFGDSLSRLDGSDLKEALLGIKDALETKEERHAFQTVMREMGGAMDMDTLASADDLEKMMARMQAYTESIDAEIEEAGTDLPKEILDELRQDLPELSVLEEGGRQWVPPPQIPEKPWTPNQRKKINRLNAILARVFRDVRREPGLTKKSVSSVYKAYHAARMPLAHGWSHVPIHVWDLLWTIFSADESINMHRLSHVSMLARDMSEAKVTLSPAQQLLTIEAVFVDGWEPKAIDNWKRCISTLGDDKSETFQEFWELGVRMYCRVGDMEQAERAVNKLLAKNLNARILLPLIRTLSEQGTPESQERAWTAYRQMRERLGKEMRLSDYDQVVSYFLTTNQTENALYAFVDMMTDGEIDLKRQKYMPSVVANKFFLGKWLKRLIGAGDLDGAFNVVEFMRKKGVEAAPIHLNGLIGAWQRSGGADDLDKADKVAWDMVESRISFVRTRKMAGGKAGAAAKSAAAPWPRATLETFSLLAENYRLRDLHSKLEALWDAFRDAEISPDAFMMNQLLESYIQAGQPKEATALYQTLVAERGVTPDPYTFSALWKTLGVNRLHVVSLEMLEEETDTTRRLFAETIKFKGVFEPHGMDGQLARKILHTFRRLKDSAGFLVALTALKDVFRFLPPETLAMELILGTTKLAWDSAPQRKRLMLAKRDMDRELLAWADGDPDKLEGGRRGEALYEFLQKRYRSEDGAYGDKRTALVEVARQMGAYELLAPRKTGKGGD</sequence>
<proteinExistence type="inferred from homology"/>
<feature type="compositionally biased region" description="Polar residues" evidence="6">
    <location>
        <begin position="50"/>
        <end position="59"/>
    </location>
</feature>
<dbReference type="PANTHER" id="PTHR47447:SF17">
    <property type="entry name" value="OS12G0638900 PROTEIN"/>
    <property type="match status" value="1"/>
</dbReference>
<evidence type="ECO:0000256" key="4">
    <source>
        <dbReference type="ARBA" id="ARBA00044511"/>
    </source>
</evidence>
<dbReference type="PROSITE" id="PS51375">
    <property type="entry name" value="PPR"/>
    <property type="match status" value="1"/>
</dbReference>
<reference evidence="7 8" key="1">
    <citation type="submission" date="2017-08" db="EMBL/GenBank/DDBJ databases">
        <title>Harnessing the power of phylogenomics to disentangle the directionality and signatures of interkingdom host jumping in the parasitic fungal genus Tolypocladium.</title>
        <authorList>
            <person name="Quandt C.A."/>
            <person name="Patterson W."/>
            <person name="Spatafora J.W."/>
        </authorList>
    </citation>
    <scope>NUCLEOTIDE SEQUENCE [LARGE SCALE GENOMIC DNA]</scope>
    <source>
        <strain evidence="7 8">CBS 113982</strain>
    </source>
</reference>
<dbReference type="OrthoDB" id="185373at2759"/>
<feature type="repeat" description="PPR" evidence="5">
    <location>
        <begin position="610"/>
        <end position="645"/>
    </location>
</feature>
<dbReference type="Gene3D" id="1.25.40.10">
    <property type="entry name" value="Tetratricopeptide repeat domain"/>
    <property type="match status" value="2"/>
</dbReference>
<organism evidence="7 8">
    <name type="scientific">Tolypocladium capitatum</name>
    <dbReference type="NCBI Taxonomy" id="45235"/>
    <lineage>
        <taxon>Eukaryota</taxon>
        <taxon>Fungi</taxon>
        <taxon>Dikarya</taxon>
        <taxon>Ascomycota</taxon>
        <taxon>Pezizomycotina</taxon>
        <taxon>Sordariomycetes</taxon>
        <taxon>Hypocreomycetidae</taxon>
        <taxon>Hypocreales</taxon>
        <taxon>Ophiocordycipitaceae</taxon>
        <taxon>Tolypocladium</taxon>
    </lineage>
</organism>
<keyword evidence="2" id="KW-0677">Repeat</keyword>
<dbReference type="Proteomes" id="UP000236621">
    <property type="component" value="Unassembled WGS sequence"/>
</dbReference>
<keyword evidence="8" id="KW-1185">Reference proteome</keyword>
<name>A0A2K3Q884_9HYPO</name>
<protein>
    <submittedName>
        <fullName evidence="7">Pentatricopeptide repeat-containing protein</fullName>
    </submittedName>
</protein>
<evidence type="ECO:0000256" key="2">
    <source>
        <dbReference type="ARBA" id="ARBA00022737"/>
    </source>
</evidence>
<dbReference type="InterPro" id="IPR002885">
    <property type="entry name" value="PPR_rpt"/>
</dbReference>